<evidence type="ECO:0000256" key="7">
    <source>
        <dbReference type="ARBA" id="ARBA00022989"/>
    </source>
</evidence>
<proteinExistence type="predicted"/>
<gene>
    <name evidence="12" type="ORF">T265_01325</name>
</gene>
<dbReference type="PROSITE" id="PS50089">
    <property type="entry name" value="ZF_RING_2"/>
    <property type="match status" value="1"/>
</dbReference>
<dbReference type="Gene3D" id="3.30.40.10">
    <property type="entry name" value="Zinc/RING finger domain, C3HC4 (zinc finger)"/>
    <property type="match status" value="1"/>
</dbReference>
<keyword evidence="3" id="KW-0479">Metal-binding</keyword>
<dbReference type="PROSITE" id="PS00518">
    <property type="entry name" value="ZF_RING_1"/>
    <property type="match status" value="1"/>
</dbReference>
<evidence type="ECO:0000256" key="1">
    <source>
        <dbReference type="ARBA" id="ARBA00004141"/>
    </source>
</evidence>
<feature type="domain" description="RING-type" evidence="11">
    <location>
        <begin position="297"/>
        <end position="335"/>
    </location>
</feature>
<keyword evidence="2 10" id="KW-0812">Transmembrane</keyword>
<keyword evidence="8 10" id="KW-0472">Membrane</keyword>
<dbReference type="GO" id="GO:0061630">
    <property type="term" value="F:ubiquitin protein ligase activity"/>
    <property type="evidence" value="ECO:0007669"/>
    <property type="project" value="InterPro"/>
</dbReference>
<evidence type="ECO:0000256" key="2">
    <source>
        <dbReference type="ARBA" id="ARBA00022692"/>
    </source>
</evidence>
<dbReference type="GeneID" id="20315513"/>
<dbReference type="GO" id="GO:1904294">
    <property type="term" value="P:positive regulation of ERAD pathway"/>
    <property type="evidence" value="ECO:0007669"/>
    <property type="project" value="InterPro"/>
</dbReference>
<dbReference type="RefSeq" id="XP_009163595.1">
    <property type="nucleotide sequence ID" value="XM_009165331.1"/>
</dbReference>
<feature type="transmembrane region" description="Helical" evidence="10">
    <location>
        <begin position="101"/>
        <end position="118"/>
    </location>
</feature>
<dbReference type="InterPro" id="IPR018957">
    <property type="entry name" value="Znf_C3HC4_RING-type"/>
</dbReference>
<keyword evidence="4 9" id="KW-0863">Zinc-finger</keyword>
<dbReference type="PANTHER" id="PTHR15860">
    <property type="entry name" value="UNCHARACTERIZED RING FINGER-CONTAINING PROTEIN"/>
    <property type="match status" value="1"/>
</dbReference>
<dbReference type="AlphaFoldDB" id="A0A074ZYV9"/>
<sequence>MRNYLPHLPSPSVNEAVAARATVQQLRGSALISQHLTHQLCAEIVCSWLVDRIVHVSDDTADHCTLSNTSKNESYNLRILLHILFIILLATKLYFEHFLEILLLLWLFASTLYVHKSIRQDVFSRCHDERVYDCLLSSSVATCYLIFLHFSLGDRGLYRIFVFLPPYSAMDDLWFVFWTCALVDGTMKIVSSLCKSLFVIIPRRNLSTYRLGTVLVTLECCSLVIRNIYPCFIWILFFTEINGSYQSPLFQKILLTMFYCVLKIGSFVYCLRSLKQVWQSLFAPPPFKVEPLVTQRCILCRGDYTLAGVLRCNHSVCESCVQTWCSRHTFCPTCNVTFSHQTQWRDGSMDLFIQLY</sequence>
<dbReference type="PANTHER" id="PTHR15860:SF0">
    <property type="entry name" value="LP20373P"/>
    <property type="match status" value="1"/>
</dbReference>
<name>A0A074ZYV9_OPIVI</name>
<feature type="transmembrane region" description="Helical" evidence="10">
    <location>
        <begin position="75"/>
        <end position="95"/>
    </location>
</feature>
<evidence type="ECO:0000256" key="5">
    <source>
        <dbReference type="ARBA" id="ARBA00022786"/>
    </source>
</evidence>
<dbReference type="Pfam" id="PF00097">
    <property type="entry name" value="zf-C3HC4"/>
    <property type="match status" value="1"/>
</dbReference>
<dbReference type="KEGG" id="ovi:T265_01325"/>
<dbReference type="OrthoDB" id="9049620at2759"/>
<organism evidence="12 13">
    <name type="scientific">Opisthorchis viverrini</name>
    <name type="common">Southeast Asian liver fluke</name>
    <dbReference type="NCBI Taxonomy" id="6198"/>
    <lineage>
        <taxon>Eukaryota</taxon>
        <taxon>Metazoa</taxon>
        <taxon>Spiralia</taxon>
        <taxon>Lophotrochozoa</taxon>
        <taxon>Platyhelminthes</taxon>
        <taxon>Trematoda</taxon>
        <taxon>Digenea</taxon>
        <taxon>Opisthorchiida</taxon>
        <taxon>Opisthorchiata</taxon>
        <taxon>Opisthorchiidae</taxon>
        <taxon>Opisthorchis</taxon>
    </lineage>
</organism>
<keyword evidence="13" id="KW-1185">Reference proteome</keyword>
<evidence type="ECO:0000256" key="9">
    <source>
        <dbReference type="PROSITE-ProRule" id="PRU00175"/>
    </source>
</evidence>
<protein>
    <recommendedName>
        <fullName evidence="11">RING-type domain-containing protein</fullName>
    </recommendedName>
</protein>
<dbReference type="SUPFAM" id="SSF57850">
    <property type="entry name" value="RING/U-box"/>
    <property type="match status" value="1"/>
</dbReference>
<feature type="transmembrane region" description="Helical" evidence="10">
    <location>
        <begin position="130"/>
        <end position="153"/>
    </location>
</feature>
<evidence type="ECO:0000256" key="8">
    <source>
        <dbReference type="ARBA" id="ARBA00023136"/>
    </source>
</evidence>
<evidence type="ECO:0000259" key="11">
    <source>
        <dbReference type="PROSITE" id="PS50089"/>
    </source>
</evidence>
<evidence type="ECO:0000256" key="6">
    <source>
        <dbReference type="ARBA" id="ARBA00022833"/>
    </source>
</evidence>
<dbReference type="InterPro" id="IPR001841">
    <property type="entry name" value="Znf_RING"/>
</dbReference>
<keyword evidence="5" id="KW-0833">Ubl conjugation pathway</keyword>
<feature type="transmembrane region" description="Helical" evidence="10">
    <location>
        <begin position="213"/>
        <end position="237"/>
    </location>
</feature>
<evidence type="ECO:0000313" key="13">
    <source>
        <dbReference type="Proteomes" id="UP000054324"/>
    </source>
</evidence>
<evidence type="ECO:0000256" key="3">
    <source>
        <dbReference type="ARBA" id="ARBA00022723"/>
    </source>
</evidence>
<evidence type="ECO:0000256" key="4">
    <source>
        <dbReference type="ARBA" id="ARBA00022771"/>
    </source>
</evidence>
<dbReference type="Proteomes" id="UP000054324">
    <property type="component" value="Unassembled WGS sequence"/>
</dbReference>
<feature type="transmembrane region" description="Helical" evidence="10">
    <location>
        <begin position="173"/>
        <end position="201"/>
    </location>
</feature>
<keyword evidence="6" id="KW-0862">Zinc</keyword>
<dbReference type="InterPro" id="IPR044235">
    <property type="entry name" value="RNFT1/2"/>
</dbReference>
<comment type="subcellular location">
    <subcellularLocation>
        <location evidence="1">Membrane</location>
        <topology evidence="1">Multi-pass membrane protein</topology>
    </subcellularLocation>
</comment>
<keyword evidence="7 10" id="KW-1133">Transmembrane helix</keyword>
<accession>A0A074ZYV9</accession>
<dbReference type="InterPro" id="IPR017907">
    <property type="entry name" value="Znf_RING_CS"/>
</dbReference>
<feature type="transmembrane region" description="Helical" evidence="10">
    <location>
        <begin position="249"/>
        <end position="271"/>
    </location>
</feature>
<reference evidence="12 13" key="1">
    <citation type="submission" date="2013-11" db="EMBL/GenBank/DDBJ databases">
        <title>Opisthorchis viverrini - life in the bile duct.</title>
        <authorList>
            <person name="Young N.D."/>
            <person name="Nagarajan N."/>
            <person name="Lin S.J."/>
            <person name="Korhonen P.K."/>
            <person name="Jex A.R."/>
            <person name="Hall R.S."/>
            <person name="Safavi-Hemami H."/>
            <person name="Kaewkong W."/>
            <person name="Bertrand D."/>
            <person name="Gao S."/>
            <person name="Seet Q."/>
            <person name="Wongkham S."/>
            <person name="Teh B.T."/>
            <person name="Wongkham C."/>
            <person name="Intapan P.M."/>
            <person name="Maleewong W."/>
            <person name="Yang X."/>
            <person name="Hu M."/>
            <person name="Wang Z."/>
            <person name="Hofmann A."/>
            <person name="Sternberg P.W."/>
            <person name="Tan P."/>
            <person name="Wang J."/>
            <person name="Gasser R.B."/>
        </authorList>
    </citation>
    <scope>NUCLEOTIDE SEQUENCE [LARGE SCALE GENOMIC DNA]</scope>
</reference>
<dbReference type="InterPro" id="IPR013083">
    <property type="entry name" value="Znf_RING/FYVE/PHD"/>
</dbReference>
<evidence type="ECO:0000313" key="12">
    <source>
        <dbReference type="EMBL" id="KER32638.1"/>
    </source>
</evidence>
<dbReference type="GO" id="GO:0008270">
    <property type="term" value="F:zinc ion binding"/>
    <property type="evidence" value="ECO:0007669"/>
    <property type="project" value="UniProtKB-KW"/>
</dbReference>
<dbReference type="GO" id="GO:0016020">
    <property type="term" value="C:membrane"/>
    <property type="evidence" value="ECO:0007669"/>
    <property type="project" value="UniProtKB-SubCell"/>
</dbReference>
<dbReference type="CTD" id="20315513"/>
<evidence type="ECO:0000256" key="10">
    <source>
        <dbReference type="SAM" id="Phobius"/>
    </source>
</evidence>
<dbReference type="EMBL" id="KL596632">
    <property type="protein sequence ID" value="KER32638.1"/>
    <property type="molecule type" value="Genomic_DNA"/>
</dbReference>